<feature type="compositionally biased region" description="Polar residues" evidence="1">
    <location>
        <begin position="51"/>
        <end position="86"/>
    </location>
</feature>
<evidence type="ECO:0000313" key="2">
    <source>
        <dbReference type="EMBL" id="WRT68840.1"/>
    </source>
</evidence>
<evidence type="ECO:0008006" key="4">
    <source>
        <dbReference type="Google" id="ProtNLM"/>
    </source>
</evidence>
<feature type="compositionally biased region" description="Low complexity" evidence="1">
    <location>
        <begin position="41"/>
        <end position="50"/>
    </location>
</feature>
<dbReference type="Proteomes" id="UP001329825">
    <property type="component" value="Chromosome 8"/>
</dbReference>
<protein>
    <recommendedName>
        <fullName evidence="4">F-box domain-containing protein</fullName>
    </recommendedName>
</protein>
<proteinExistence type="predicted"/>
<feature type="compositionally biased region" description="Polar residues" evidence="1">
    <location>
        <begin position="21"/>
        <end position="33"/>
    </location>
</feature>
<reference evidence="2 3" key="1">
    <citation type="submission" date="2024-01" db="EMBL/GenBank/DDBJ databases">
        <title>Comparative genomics of Cryptococcus and Kwoniella reveals pathogenesis evolution and contrasting modes of karyotype evolution via chromosome fusion or intercentromeric recombination.</title>
        <authorList>
            <person name="Coelho M.A."/>
            <person name="David-Palma M."/>
            <person name="Shea T."/>
            <person name="Bowers K."/>
            <person name="McGinley-Smith S."/>
            <person name="Mohammad A.W."/>
            <person name="Gnirke A."/>
            <person name="Yurkov A.M."/>
            <person name="Nowrousian M."/>
            <person name="Sun S."/>
            <person name="Cuomo C.A."/>
            <person name="Heitman J."/>
        </authorList>
    </citation>
    <scope>NUCLEOTIDE SEQUENCE [LARGE SCALE GENOMIC DNA]</scope>
    <source>
        <strain evidence="2">CBS 11374</strain>
    </source>
</reference>
<dbReference type="Gene3D" id="3.80.10.10">
    <property type="entry name" value="Ribonuclease Inhibitor"/>
    <property type="match status" value="2"/>
</dbReference>
<evidence type="ECO:0000313" key="3">
    <source>
        <dbReference type="Proteomes" id="UP001329825"/>
    </source>
</evidence>
<dbReference type="EMBL" id="CP141888">
    <property type="protein sequence ID" value="WRT68840.1"/>
    <property type="molecule type" value="Genomic_DNA"/>
</dbReference>
<keyword evidence="3" id="KW-1185">Reference proteome</keyword>
<feature type="compositionally biased region" description="Low complexity" evidence="1">
    <location>
        <begin position="154"/>
        <end position="167"/>
    </location>
</feature>
<feature type="region of interest" description="Disordered" evidence="1">
    <location>
        <begin position="380"/>
        <end position="403"/>
    </location>
</feature>
<accession>A0ABZ1D627</accession>
<dbReference type="InterPro" id="IPR032675">
    <property type="entry name" value="LRR_dom_sf"/>
</dbReference>
<dbReference type="GeneID" id="87957951"/>
<sequence>MTSHDNSPIVSDPLDLLSSPNSFPMSDPQTPTMPSRERSDTILTTSSSDSFPQLQTPQTPSILGMLNQTSSKQGTHSTNDDLTSNRNRNDSFGFGGPLNVNSPESIPQTLSSLNVPTHHLEPSHHTTTPVADHERISPLPSDSHTAGNLIVLNSSTTPISTSSEPSPRVSTSTIGTFDNSDTPSGTRQSKLKEVVRRKLQRSKSSLRNIGKSKTQEEDEEPIAANHAASLAVSGHTPASSVDRDHVVRPKTSRLKRLLTLSRKPSSVSIKASLPSNGVSTAQVEMNRIPHPVVDTQTYCQNNLRHHEITVRDFAHSPPMQMPSLTHNRHISVGQLPQFPSDLYNGTGEIARRLPIHAGEMAEEVDPHSLRPARISRPRATSMPLLDTLSDHPPTGELENSSDRQSNYFDTVLPRELQLQIIKTLLESWKGENQERRWTGEVYARKELIKLSRLCFDGQLWSSLDLTPFSYVLHPSTLQKVIVSSLPFITALTLRGMDNLLGSMLLPSLSPFDWSPSPRSNSLAVWLPNLRVLDLRGATSLTVSDICSIIRGSPGLKIINLKAVQNCSSEVVRTIARSTRQLESLDISRCKDLTLGDLIVMMNAMDQAQRAKLKVLRLAGMKSYGRHASDFLPLLAEKLVNLEVLDVQGCTRIFDEDFENFSRVLTENERESKITHLNLSGCTSLQGQFMYHLSGSLPNLRMLELANLQHIYKDNDSDESGLIRLLKTTPKIERLDLDQTGLHGGVTDSVLDVLSRGRTDDGNCIRKNLVELRIGFAKGVTSEGLVRLIRNCPKLKVLEIDNTPADTSVLRAFMKVHPSDGAISVIDCRSVNPTELDKLIPSTRSRVGWKGWTAVPFSYQPKEMDERRTVIKSFQSWKDVNTPKSWREIRADTDEGNPNQEVEEGTNDSGSTQDEDGLMENIRSSAGCIIM</sequence>
<organism evidence="2 3">
    <name type="scientific">Kwoniella shivajii</name>
    <dbReference type="NCBI Taxonomy" id="564305"/>
    <lineage>
        <taxon>Eukaryota</taxon>
        <taxon>Fungi</taxon>
        <taxon>Dikarya</taxon>
        <taxon>Basidiomycota</taxon>
        <taxon>Agaricomycotina</taxon>
        <taxon>Tremellomycetes</taxon>
        <taxon>Tremellales</taxon>
        <taxon>Cryptococcaceae</taxon>
        <taxon>Kwoniella</taxon>
    </lineage>
</organism>
<dbReference type="InterPro" id="IPR006553">
    <property type="entry name" value="Leu-rich_rpt_Cys-con_subtyp"/>
</dbReference>
<name>A0ABZ1D627_9TREE</name>
<feature type="compositionally biased region" description="Polar residues" evidence="1">
    <location>
        <begin position="168"/>
        <end position="188"/>
    </location>
</feature>
<feature type="region of interest" description="Disordered" evidence="1">
    <location>
        <begin position="1"/>
        <end position="221"/>
    </location>
</feature>
<evidence type="ECO:0000256" key="1">
    <source>
        <dbReference type="SAM" id="MobiDB-lite"/>
    </source>
</evidence>
<feature type="compositionally biased region" description="Low complexity" evidence="1">
    <location>
        <begin position="11"/>
        <end position="20"/>
    </location>
</feature>
<dbReference type="PANTHER" id="PTHR13318">
    <property type="entry name" value="PARTNER OF PAIRED, ISOFORM B-RELATED"/>
    <property type="match status" value="1"/>
</dbReference>
<dbReference type="RefSeq" id="XP_062793579.1">
    <property type="nucleotide sequence ID" value="XM_062937528.1"/>
</dbReference>
<feature type="region of interest" description="Disordered" evidence="1">
    <location>
        <begin position="884"/>
        <end position="930"/>
    </location>
</feature>
<gene>
    <name evidence="2" type="ORF">IL334_005821</name>
</gene>
<feature type="compositionally biased region" description="Polar residues" evidence="1">
    <location>
        <begin position="99"/>
        <end position="115"/>
    </location>
</feature>
<dbReference type="SMART" id="SM00367">
    <property type="entry name" value="LRR_CC"/>
    <property type="match status" value="4"/>
</dbReference>
<dbReference type="SUPFAM" id="SSF52047">
    <property type="entry name" value="RNI-like"/>
    <property type="match status" value="1"/>
</dbReference>